<keyword evidence="3" id="KW-1185">Reference proteome</keyword>
<evidence type="ECO:0000313" key="2">
    <source>
        <dbReference type="EnsemblMetazoa" id="MESCA000858-PA"/>
    </source>
</evidence>
<dbReference type="PANTHER" id="PTHR22774:SF11">
    <property type="entry name" value="CHOREIN N-TERMINAL DOMAIN-CONTAINING PROTEIN"/>
    <property type="match status" value="1"/>
</dbReference>
<accession>T1GC60</accession>
<dbReference type="Pfam" id="PF24917">
    <property type="entry name" value="BLTP3A_B"/>
    <property type="match status" value="1"/>
</dbReference>
<keyword evidence="1" id="KW-0175">Coiled coil</keyword>
<feature type="coiled-coil region" evidence="1">
    <location>
        <begin position="84"/>
        <end position="157"/>
    </location>
</feature>
<dbReference type="EnsemblMetazoa" id="MESCA000858-RA">
    <property type="protein sequence ID" value="MESCA000858-PA"/>
    <property type="gene ID" value="MESCA000858"/>
</dbReference>
<dbReference type="Proteomes" id="UP000015102">
    <property type="component" value="Unassembled WGS sequence"/>
</dbReference>
<evidence type="ECO:0000313" key="3">
    <source>
        <dbReference type="Proteomes" id="UP000015102"/>
    </source>
</evidence>
<dbReference type="EMBL" id="CAQQ02157460">
    <property type="status" value="NOT_ANNOTATED_CDS"/>
    <property type="molecule type" value="Genomic_DNA"/>
</dbReference>
<reference evidence="3" key="1">
    <citation type="submission" date="2013-02" db="EMBL/GenBank/DDBJ databases">
        <authorList>
            <person name="Hughes D."/>
        </authorList>
    </citation>
    <scope>NUCLEOTIDE SEQUENCE</scope>
    <source>
        <strain>Durham</strain>
        <strain evidence="3">NC isolate 2 -- Noor lab</strain>
    </source>
</reference>
<reference evidence="2" key="2">
    <citation type="submission" date="2015-06" db="UniProtKB">
        <authorList>
            <consortium name="EnsemblMetazoa"/>
        </authorList>
    </citation>
    <scope>IDENTIFICATION</scope>
</reference>
<dbReference type="HOGENOM" id="CLU_1572427_0_0_1"/>
<evidence type="ECO:0000256" key="1">
    <source>
        <dbReference type="SAM" id="Coils"/>
    </source>
</evidence>
<proteinExistence type="predicted"/>
<dbReference type="AlphaFoldDB" id="T1GC60"/>
<dbReference type="PANTHER" id="PTHR22774">
    <property type="entry name" value="CHOREIN N-TERMINAL DOMAIN-CONTAINING PROTEIN"/>
    <property type="match status" value="1"/>
</dbReference>
<dbReference type="InterPro" id="IPR026728">
    <property type="entry name" value="BLTP3A/B"/>
</dbReference>
<organism evidence="2 3">
    <name type="scientific">Megaselia scalaris</name>
    <name type="common">Humpbacked fly</name>
    <name type="synonym">Phora scalaris</name>
    <dbReference type="NCBI Taxonomy" id="36166"/>
    <lineage>
        <taxon>Eukaryota</taxon>
        <taxon>Metazoa</taxon>
        <taxon>Ecdysozoa</taxon>
        <taxon>Arthropoda</taxon>
        <taxon>Hexapoda</taxon>
        <taxon>Insecta</taxon>
        <taxon>Pterygota</taxon>
        <taxon>Neoptera</taxon>
        <taxon>Endopterygota</taxon>
        <taxon>Diptera</taxon>
        <taxon>Brachycera</taxon>
        <taxon>Muscomorpha</taxon>
        <taxon>Platypezoidea</taxon>
        <taxon>Phoridae</taxon>
        <taxon>Megaseliini</taxon>
        <taxon>Megaselia</taxon>
    </lineage>
</organism>
<protein>
    <submittedName>
        <fullName evidence="2">Uncharacterized protein</fullName>
    </submittedName>
</protein>
<name>T1GC60_MEGSC</name>
<sequence length="170" mass="19446">MPYFSSTFFRSCVKLENVRIKLTEDRPPVNITSPGPVPVNLAIGSMKIKRDENGILYIQPSEGKDDENRRTQDNSCHHDRDREILSLQLVMQQIKMDNDNLKKQLVSSKENSESFRQKTKQDQDVLKACLKAAQDDISILLEEKKALLDTIRSLQTQLTTTSNQKNVGNR</sequence>
<dbReference type="STRING" id="36166.T1GC60"/>